<keyword evidence="8" id="KW-0413">Isomerase</keyword>
<evidence type="ECO:0000256" key="1">
    <source>
        <dbReference type="ARBA" id="ARBA00005791"/>
    </source>
</evidence>
<dbReference type="InterPro" id="IPR036249">
    <property type="entry name" value="Thioredoxin-like_sf"/>
</dbReference>
<evidence type="ECO:0000313" key="9">
    <source>
        <dbReference type="Proteomes" id="UP000198403"/>
    </source>
</evidence>
<dbReference type="AlphaFoldDB" id="A0A238W2C3"/>
<dbReference type="OrthoDB" id="4135024at2"/>
<dbReference type="InterPro" id="IPR012336">
    <property type="entry name" value="Thioredoxin-like_fold"/>
</dbReference>
<evidence type="ECO:0000259" key="7">
    <source>
        <dbReference type="Pfam" id="PF13462"/>
    </source>
</evidence>
<evidence type="ECO:0000256" key="2">
    <source>
        <dbReference type="ARBA" id="ARBA00022729"/>
    </source>
</evidence>
<keyword evidence="6" id="KW-1133">Transmembrane helix</keyword>
<accession>A0A238W2C3</accession>
<dbReference type="RefSeq" id="WP_089335994.1">
    <property type="nucleotide sequence ID" value="NZ_FZNO01000006.1"/>
</dbReference>
<keyword evidence="4" id="KW-1015">Disulfide bond</keyword>
<feature type="transmembrane region" description="Helical" evidence="6">
    <location>
        <begin position="39"/>
        <end position="58"/>
    </location>
</feature>
<gene>
    <name evidence="8" type="ORF">SAMN06272737_10633</name>
</gene>
<comment type="similarity">
    <text evidence="1">Belongs to the thioredoxin family. DsbA subfamily.</text>
</comment>
<organism evidence="8 9">
    <name type="scientific">Blastococcus mobilis</name>
    <dbReference type="NCBI Taxonomy" id="1938746"/>
    <lineage>
        <taxon>Bacteria</taxon>
        <taxon>Bacillati</taxon>
        <taxon>Actinomycetota</taxon>
        <taxon>Actinomycetes</taxon>
        <taxon>Geodermatophilales</taxon>
        <taxon>Geodermatophilaceae</taxon>
        <taxon>Blastococcus</taxon>
    </lineage>
</organism>
<keyword evidence="9" id="KW-1185">Reference proteome</keyword>
<evidence type="ECO:0000256" key="4">
    <source>
        <dbReference type="ARBA" id="ARBA00023157"/>
    </source>
</evidence>
<reference evidence="8 9" key="1">
    <citation type="submission" date="2017-06" db="EMBL/GenBank/DDBJ databases">
        <authorList>
            <person name="Kim H.J."/>
            <person name="Triplett B.A."/>
        </authorList>
    </citation>
    <scope>NUCLEOTIDE SEQUENCE [LARGE SCALE GENOMIC DNA]</scope>
    <source>
        <strain evidence="8 9">DSM 44272</strain>
    </source>
</reference>
<keyword evidence="3" id="KW-0560">Oxidoreductase</keyword>
<feature type="domain" description="Thioredoxin-like fold" evidence="7">
    <location>
        <begin position="81"/>
        <end position="250"/>
    </location>
</feature>
<dbReference type="PANTHER" id="PTHR13887:SF14">
    <property type="entry name" value="DISULFIDE BOND FORMATION PROTEIN D"/>
    <property type="match status" value="1"/>
</dbReference>
<dbReference type="Proteomes" id="UP000198403">
    <property type="component" value="Unassembled WGS sequence"/>
</dbReference>
<keyword evidence="2" id="KW-0732">Signal</keyword>
<name>A0A238W2C3_9ACTN</name>
<evidence type="ECO:0000256" key="5">
    <source>
        <dbReference type="ARBA" id="ARBA00023284"/>
    </source>
</evidence>
<keyword evidence="6" id="KW-0472">Membrane</keyword>
<evidence type="ECO:0000313" key="8">
    <source>
        <dbReference type="EMBL" id="SNR40551.1"/>
    </source>
</evidence>
<dbReference type="Pfam" id="PF13462">
    <property type="entry name" value="Thioredoxin_4"/>
    <property type="match status" value="1"/>
</dbReference>
<dbReference type="EMBL" id="FZNO01000006">
    <property type="protein sequence ID" value="SNR40551.1"/>
    <property type="molecule type" value="Genomic_DNA"/>
</dbReference>
<keyword evidence="5" id="KW-0676">Redox-active center</keyword>
<dbReference type="SUPFAM" id="SSF52833">
    <property type="entry name" value="Thioredoxin-like"/>
    <property type="match status" value="1"/>
</dbReference>
<dbReference type="PANTHER" id="PTHR13887">
    <property type="entry name" value="GLUTATHIONE S-TRANSFERASE KAPPA"/>
    <property type="match status" value="1"/>
</dbReference>
<evidence type="ECO:0000256" key="3">
    <source>
        <dbReference type="ARBA" id="ARBA00023002"/>
    </source>
</evidence>
<dbReference type="GO" id="GO:0016853">
    <property type="term" value="F:isomerase activity"/>
    <property type="evidence" value="ECO:0007669"/>
    <property type="project" value="UniProtKB-KW"/>
</dbReference>
<dbReference type="GO" id="GO:0016491">
    <property type="term" value="F:oxidoreductase activity"/>
    <property type="evidence" value="ECO:0007669"/>
    <property type="project" value="UniProtKB-KW"/>
</dbReference>
<protein>
    <submittedName>
        <fullName evidence="8">Protein-disulfide isomerase</fullName>
    </submittedName>
</protein>
<proteinExistence type="inferred from homology"/>
<sequence>MPADPRRGRSKATDRQRAAARRAAEAAARAQAPRHSRTFIGGTVAVLAALVALIILGVRQDQWTADASAAAPANTTADGAAVRIGDPDAPVTLTVYEDFLCPACRSFEDVLGPTLAELVADGTAAAEYRPIAILDHASPDAYPTRALNAAAVVTDTAGPEAFLAFHDLLFAHQPAEGGAGLSDAQLIALAERAGATGPQVEAGIRERAFQDWTRRVTDNAGRDGVTSTPTILINGEPLAERTPQGLQDAVRAAAAA</sequence>
<keyword evidence="6" id="KW-0812">Transmembrane</keyword>
<evidence type="ECO:0000256" key="6">
    <source>
        <dbReference type="SAM" id="Phobius"/>
    </source>
</evidence>
<dbReference type="Gene3D" id="3.40.30.10">
    <property type="entry name" value="Glutaredoxin"/>
    <property type="match status" value="1"/>
</dbReference>